<organism evidence="1 2">
    <name type="scientific">Xylaria curta</name>
    <dbReference type="NCBI Taxonomy" id="42375"/>
    <lineage>
        <taxon>Eukaryota</taxon>
        <taxon>Fungi</taxon>
        <taxon>Dikarya</taxon>
        <taxon>Ascomycota</taxon>
        <taxon>Pezizomycotina</taxon>
        <taxon>Sordariomycetes</taxon>
        <taxon>Xylariomycetidae</taxon>
        <taxon>Xylariales</taxon>
        <taxon>Xylariaceae</taxon>
        <taxon>Xylaria</taxon>
    </lineage>
</organism>
<evidence type="ECO:0000313" key="2">
    <source>
        <dbReference type="Proteomes" id="UP001143856"/>
    </source>
</evidence>
<comment type="caution">
    <text evidence="1">The sequence shown here is derived from an EMBL/GenBank/DDBJ whole genome shotgun (WGS) entry which is preliminary data.</text>
</comment>
<dbReference type="Proteomes" id="UP001143856">
    <property type="component" value="Unassembled WGS sequence"/>
</dbReference>
<proteinExistence type="predicted"/>
<keyword evidence="2" id="KW-1185">Reference proteome</keyword>
<gene>
    <name evidence="1" type="ORF">NUW58_g10056</name>
</gene>
<reference evidence="1" key="1">
    <citation type="submission" date="2022-10" db="EMBL/GenBank/DDBJ databases">
        <title>Genome Sequence of Xylaria curta.</title>
        <authorList>
            <person name="Buettner E."/>
        </authorList>
    </citation>
    <scope>NUCLEOTIDE SEQUENCE</scope>
    <source>
        <strain evidence="1">Babe10</strain>
    </source>
</reference>
<name>A0ACC1MR30_9PEZI</name>
<accession>A0ACC1MR30</accession>
<protein>
    <submittedName>
        <fullName evidence="1">Uncharacterized protein</fullName>
    </submittedName>
</protein>
<dbReference type="EMBL" id="JAPDGR010004103">
    <property type="protein sequence ID" value="KAJ2969139.1"/>
    <property type="molecule type" value="Genomic_DNA"/>
</dbReference>
<sequence length="160" mass="17734">MAGVAPGKTFTPGLDFSSQAYSNHADKFEADVKRAYEIIDEKLPLLGELKALLRVSIGGKPPFYIDARSGTAKLEDSTDDEPDVGLNIKPEYIVQFYEGKLEPRYGLFKDAFFHEASMPSGRVPVAIKFADLLTPNPPIPPKHADQFDRLPQPTEDIDQL</sequence>
<evidence type="ECO:0000313" key="1">
    <source>
        <dbReference type="EMBL" id="KAJ2969139.1"/>
    </source>
</evidence>